<comment type="caution">
    <text evidence="4">The sequence shown here is derived from an EMBL/GenBank/DDBJ whole genome shotgun (WGS) entry which is preliminary data.</text>
</comment>
<dbReference type="GO" id="GO:0006310">
    <property type="term" value="P:DNA recombination"/>
    <property type="evidence" value="ECO:0007669"/>
    <property type="project" value="UniProtKB-KW"/>
</dbReference>
<gene>
    <name evidence="4" type="ORF">HQN59_09395</name>
</gene>
<evidence type="ECO:0000256" key="1">
    <source>
        <dbReference type="ARBA" id="ARBA00022908"/>
    </source>
</evidence>
<keyword evidence="1" id="KW-0229">DNA integration</keyword>
<dbReference type="PROSITE" id="PS51898">
    <property type="entry name" value="TYR_RECOMBINASE"/>
    <property type="match status" value="1"/>
</dbReference>
<dbReference type="SUPFAM" id="SSF56349">
    <property type="entry name" value="DNA breaking-rejoining enzymes"/>
    <property type="match status" value="1"/>
</dbReference>
<dbReference type="InterPro" id="IPR013762">
    <property type="entry name" value="Integrase-like_cat_sf"/>
</dbReference>
<dbReference type="GO" id="GO:0003677">
    <property type="term" value="F:DNA binding"/>
    <property type="evidence" value="ECO:0007669"/>
    <property type="project" value="InterPro"/>
</dbReference>
<dbReference type="Proteomes" id="UP000529637">
    <property type="component" value="Unassembled WGS sequence"/>
</dbReference>
<keyword evidence="5" id="KW-1185">Reference proteome</keyword>
<dbReference type="InterPro" id="IPR002104">
    <property type="entry name" value="Integrase_catalytic"/>
</dbReference>
<reference evidence="4 5" key="1">
    <citation type="submission" date="2020-06" db="EMBL/GenBank/DDBJ databases">
        <title>Schlegella sp. ID0723 isolated from air conditioner.</title>
        <authorList>
            <person name="Kim D.Y."/>
            <person name="Kim D.-U."/>
        </authorList>
    </citation>
    <scope>NUCLEOTIDE SEQUENCE [LARGE SCALE GENOMIC DNA]</scope>
    <source>
        <strain evidence="4 5">ID0723</strain>
    </source>
</reference>
<evidence type="ECO:0000313" key="4">
    <source>
        <dbReference type="EMBL" id="NUZ05978.1"/>
    </source>
</evidence>
<dbReference type="AlphaFoldDB" id="A0A7Y6NML4"/>
<dbReference type="RefSeq" id="WP_176068406.1">
    <property type="nucleotide sequence ID" value="NZ_JABWMJ010000003.1"/>
</dbReference>
<dbReference type="PANTHER" id="PTHR30349">
    <property type="entry name" value="PHAGE INTEGRASE-RELATED"/>
    <property type="match status" value="1"/>
</dbReference>
<accession>A0A7Y6NML4</accession>
<keyword evidence="2" id="KW-0233">DNA recombination</keyword>
<dbReference type="InterPro" id="IPR011010">
    <property type="entry name" value="DNA_brk_join_enz"/>
</dbReference>
<dbReference type="InterPro" id="IPR050090">
    <property type="entry name" value="Tyrosine_recombinase_XerCD"/>
</dbReference>
<dbReference type="Pfam" id="PF00589">
    <property type="entry name" value="Phage_integrase"/>
    <property type="match status" value="1"/>
</dbReference>
<dbReference type="GO" id="GO:0015074">
    <property type="term" value="P:DNA integration"/>
    <property type="evidence" value="ECO:0007669"/>
    <property type="project" value="UniProtKB-KW"/>
</dbReference>
<dbReference type="EMBL" id="JABWMJ010000003">
    <property type="protein sequence ID" value="NUZ05978.1"/>
    <property type="molecule type" value="Genomic_DNA"/>
</dbReference>
<protein>
    <submittedName>
        <fullName evidence="4">Tyrosine-type recombinase/integrase</fullName>
    </submittedName>
</protein>
<organism evidence="4 5">
    <name type="scientific">Piscinibacter koreensis</name>
    <dbReference type="NCBI Taxonomy" id="2742824"/>
    <lineage>
        <taxon>Bacteria</taxon>
        <taxon>Pseudomonadati</taxon>
        <taxon>Pseudomonadota</taxon>
        <taxon>Betaproteobacteria</taxon>
        <taxon>Burkholderiales</taxon>
        <taxon>Sphaerotilaceae</taxon>
        <taxon>Piscinibacter</taxon>
    </lineage>
</organism>
<proteinExistence type="predicted"/>
<evidence type="ECO:0000256" key="2">
    <source>
        <dbReference type="ARBA" id="ARBA00023172"/>
    </source>
</evidence>
<name>A0A7Y6NML4_9BURK</name>
<evidence type="ECO:0000313" key="5">
    <source>
        <dbReference type="Proteomes" id="UP000529637"/>
    </source>
</evidence>
<evidence type="ECO:0000259" key="3">
    <source>
        <dbReference type="PROSITE" id="PS51898"/>
    </source>
</evidence>
<dbReference type="Gene3D" id="1.10.443.10">
    <property type="entry name" value="Intergrase catalytic core"/>
    <property type="match status" value="1"/>
</dbReference>
<feature type="domain" description="Tyr recombinase" evidence="3">
    <location>
        <begin position="16"/>
        <end position="202"/>
    </location>
</feature>
<sequence length="203" mass="23172">MGTTHQEPWNKGKIVGQKAPFKVKDIWALRVRLQMQGRARELALLNLGIDSKLRGCDLVGLRVRDVCHGDQVAARAIVMQHKTRRPVQFEITPATRQAVQAWIKHAGLKPEDYLFPSRIHGSPHLGTRQYARILERRVEELGLDPAEYGTHSMRRTKATLIYRRTKNLRAVQLVLGHSKLESTIRYLGIEVDDALEISEQTEI</sequence>
<dbReference type="PANTHER" id="PTHR30349:SF82">
    <property type="entry name" value="INTEGRASE_RECOMBINASE YOEC-RELATED"/>
    <property type="match status" value="1"/>
</dbReference>